<dbReference type="InterPro" id="IPR012349">
    <property type="entry name" value="Split_barrel_FMN-bd"/>
</dbReference>
<proteinExistence type="predicted"/>
<evidence type="ECO:0000259" key="1">
    <source>
        <dbReference type="Pfam" id="PF13883"/>
    </source>
</evidence>
<dbReference type="Gene3D" id="2.30.110.10">
    <property type="entry name" value="Electron Transport, Fmn-binding Protein, Chain A"/>
    <property type="match status" value="1"/>
</dbReference>
<dbReference type="PANTHER" id="PTHR13343:SF17">
    <property type="entry name" value="CELLULAR REPRESSOR OF E1A-STIMULATED GENES, ISOFORM A"/>
    <property type="match status" value="1"/>
</dbReference>
<protein>
    <submittedName>
        <fullName evidence="2">Pyridoxamine 5'-phosphate oxidase</fullName>
    </submittedName>
</protein>
<accession>A0A481Z0I1</accession>
<feature type="domain" description="CREG-like beta-barrel" evidence="1">
    <location>
        <begin position="14"/>
        <end position="173"/>
    </location>
</feature>
<dbReference type="SUPFAM" id="SSF50475">
    <property type="entry name" value="FMN-binding split barrel"/>
    <property type="match status" value="1"/>
</dbReference>
<gene>
    <name evidence="2" type="ORF">LCMAC202_06560</name>
</gene>
<dbReference type="InterPro" id="IPR055343">
    <property type="entry name" value="CREG_beta-barrel"/>
</dbReference>
<dbReference type="PANTHER" id="PTHR13343">
    <property type="entry name" value="CREG1 PROTEIN"/>
    <property type="match status" value="1"/>
</dbReference>
<reference evidence="2" key="1">
    <citation type="journal article" date="2019" name="MBio">
        <title>Virus Genomes from Deep Sea Sediments Expand the Ocean Megavirome and Support Independent Origins of Viral Gigantism.</title>
        <authorList>
            <person name="Backstrom D."/>
            <person name="Yutin N."/>
            <person name="Jorgensen S.L."/>
            <person name="Dharamshi J."/>
            <person name="Homa F."/>
            <person name="Zaremba-Niedwiedzka K."/>
            <person name="Spang A."/>
            <person name="Wolf Y.I."/>
            <person name="Koonin E.V."/>
            <person name="Ettema T.J."/>
        </authorList>
    </citation>
    <scope>NUCLEOTIDE SEQUENCE</scope>
</reference>
<organism evidence="2">
    <name type="scientific">Marseillevirus LCMAC202</name>
    <dbReference type="NCBI Taxonomy" id="2506606"/>
    <lineage>
        <taxon>Viruses</taxon>
        <taxon>Varidnaviria</taxon>
        <taxon>Bamfordvirae</taxon>
        <taxon>Nucleocytoviricota</taxon>
        <taxon>Megaviricetes</taxon>
        <taxon>Pimascovirales</taxon>
        <taxon>Pimascovirales incertae sedis</taxon>
        <taxon>Marseilleviridae</taxon>
    </lineage>
</organism>
<evidence type="ECO:0000313" key="2">
    <source>
        <dbReference type="EMBL" id="QBK88294.1"/>
    </source>
</evidence>
<sequence length="188" mass="21532">MFLYTVVGFNITLVAEYAKWMVNNKTSAVLATHSVENVEYPFATIEDYVVNTKGIPYFLLSTMSHSARDLDKNSHTAISIFANNCSKVNYEHDSYDALACWRLTLSGPMRIYKHHVYANSTDVMVNDFFKRHPAAKSWIKYSPHQFMMWTLDKIDDIFYAGGYGNIHYVGPLNITAYTIASCKKPTWV</sequence>
<dbReference type="Pfam" id="PF13883">
    <property type="entry name" value="CREG_beta-barrel"/>
    <property type="match status" value="1"/>
</dbReference>
<dbReference type="EMBL" id="MK500384">
    <property type="protein sequence ID" value="QBK88294.1"/>
    <property type="molecule type" value="Genomic_DNA"/>
</dbReference>
<name>A0A481Z0I1_9VIRU</name>